<comment type="subcellular location">
    <subcellularLocation>
        <location evidence="1">Membrane</location>
        <topology evidence="1">Multi-pass membrane protein</topology>
    </subcellularLocation>
</comment>
<evidence type="ECO:0000256" key="2">
    <source>
        <dbReference type="ARBA" id="ARBA00006375"/>
    </source>
</evidence>
<sequence>MAGNTNTDILLVSPTSTPIPFSINDKQAGAFAAFTVDLLVYPLDTLKTRMQSQDYSRLYLNASKTAINKPALFRGLYQGVGSVIIATLPSSGAFFTTYEGVKSLLAAHNPTLSNSSSPLLPQPLVHSAASSVAELVSCAILTPAEVIKQNAQMVDASAANATNATLHTLARFRSNPLALWRGYTALAGRNLPFTALQFPMFERLKEAFRKHRNDRGTRTGTLLESGVITALSAGSAGAVAAVVTTPVDVVKTRIMLAAAEGATEAQNPHSGGGGGAANATGPKGVVDAMGKSIKSGKAGIADAPGNASKPSSRKSSFAIGREIVQEHGFKGLWRGGALRAVWTMIGSGLYLGVYESGRIYLARRRGGELDEKDIF</sequence>
<evidence type="ECO:0000256" key="5">
    <source>
        <dbReference type="ARBA" id="ARBA00022737"/>
    </source>
</evidence>
<dbReference type="OrthoDB" id="250329at2759"/>
<comment type="similarity">
    <text evidence="2 10">Belongs to the mitochondrial carrier (TC 2.A.29) family.</text>
</comment>
<keyword evidence="4 9" id="KW-0812">Transmembrane</keyword>
<dbReference type="PANTHER" id="PTHR45667">
    <property type="entry name" value="S-ADENOSYLMETHIONINE MITOCHONDRIAL CARRIER PROTEIN"/>
    <property type="match status" value="1"/>
</dbReference>
<dbReference type="InterPro" id="IPR018108">
    <property type="entry name" value="MCP_transmembrane"/>
</dbReference>
<dbReference type="EMBL" id="NAJN01000991">
    <property type="protein sequence ID" value="TKA66677.1"/>
    <property type="molecule type" value="Genomic_DNA"/>
</dbReference>
<feature type="repeat" description="Solcar" evidence="9">
    <location>
        <begin position="20"/>
        <end position="104"/>
    </location>
</feature>
<evidence type="ECO:0000256" key="7">
    <source>
        <dbReference type="ARBA" id="ARBA00022989"/>
    </source>
</evidence>
<dbReference type="Gene3D" id="1.50.40.10">
    <property type="entry name" value="Mitochondrial carrier domain"/>
    <property type="match status" value="2"/>
</dbReference>
<keyword evidence="8 9" id="KW-0472">Membrane</keyword>
<proteinExistence type="inferred from homology"/>
<dbReference type="GO" id="GO:0016020">
    <property type="term" value="C:membrane"/>
    <property type="evidence" value="ECO:0007669"/>
    <property type="project" value="UniProtKB-SubCell"/>
</dbReference>
<feature type="repeat" description="Solcar" evidence="9">
    <location>
        <begin position="224"/>
        <end position="360"/>
    </location>
</feature>
<dbReference type="InterPro" id="IPR023395">
    <property type="entry name" value="MCP_dom_sf"/>
</dbReference>
<keyword evidence="7" id="KW-1133">Transmembrane helix</keyword>
<gene>
    <name evidence="11" type="ORF">B0A49_05923</name>
</gene>
<evidence type="ECO:0000313" key="11">
    <source>
        <dbReference type="EMBL" id="TKA66677.1"/>
    </source>
</evidence>
<evidence type="ECO:0000256" key="4">
    <source>
        <dbReference type="ARBA" id="ARBA00022692"/>
    </source>
</evidence>
<evidence type="ECO:0000256" key="8">
    <source>
        <dbReference type="ARBA" id="ARBA00023136"/>
    </source>
</evidence>
<evidence type="ECO:0000313" key="12">
    <source>
        <dbReference type="Proteomes" id="UP000308768"/>
    </source>
</evidence>
<reference evidence="11 12" key="1">
    <citation type="submission" date="2017-03" db="EMBL/GenBank/DDBJ databases">
        <title>Genomes of endolithic fungi from Antarctica.</title>
        <authorList>
            <person name="Coleine C."/>
            <person name="Masonjones S."/>
            <person name="Stajich J.E."/>
        </authorList>
    </citation>
    <scope>NUCLEOTIDE SEQUENCE [LARGE SCALE GENOMIC DNA]</scope>
    <source>
        <strain evidence="11 12">CCFEE 5187</strain>
    </source>
</reference>
<comment type="caution">
    <text evidence="11">The sequence shown here is derived from an EMBL/GenBank/DDBJ whole genome shotgun (WGS) entry which is preliminary data.</text>
</comment>
<evidence type="ECO:0008006" key="13">
    <source>
        <dbReference type="Google" id="ProtNLM"/>
    </source>
</evidence>
<organism evidence="11 12">
    <name type="scientific">Cryomyces minteri</name>
    <dbReference type="NCBI Taxonomy" id="331657"/>
    <lineage>
        <taxon>Eukaryota</taxon>
        <taxon>Fungi</taxon>
        <taxon>Dikarya</taxon>
        <taxon>Ascomycota</taxon>
        <taxon>Pezizomycotina</taxon>
        <taxon>Dothideomycetes</taxon>
        <taxon>Dothideomycetes incertae sedis</taxon>
        <taxon>Cryomyces</taxon>
    </lineage>
</organism>
<dbReference type="Proteomes" id="UP000308768">
    <property type="component" value="Unassembled WGS sequence"/>
</dbReference>
<feature type="repeat" description="Solcar" evidence="9">
    <location>
        <begin position="121"/>
        <end position="207"/>
    </location>
</feature>
<keyword evidence="5" id="KW-0677">Repeat</keyword>
<dbReference type="AlphaFoldDB" id="A0A4U0WUI4"/>
<keyword evidence="12" id="KW-1185">Reference proteome</keyword>
<name>A0A4U0WUI4_9PEZI</name>
<protein>
    <recommendedName>
        <fullName evidence="13">Mitochondrial carrier</fullName>
    </recommendedName>
</protein>
<accession>A0A4U0WUI4</accession>
<evidence type="ECO:0000256" key="10">
    <source>
        <dbReference type="RuleBase" id="RU000488"/>
    </source>
</evidence>
<evidence type="ECO:0000256" key="9">
    <source>
        <dbReference type="PROSITE-ProRule" id="PRU00282"/>
    </source>
</evidence>
<dbReference type="PROSITE" id="PS50920">
    <property type="entry name" value="SOLCAR"/>
    <property type="match status" value="3"/>
</dbReference>
<dbReference type="SUPFAM" id="SSF103506">
    <property type="entry name" value="Mitochondrial carrier"/>
    <property type="match status" value="1"/>
</dbReference>
<evidence type="ECO:0000256" key="1">
    <source>
        <dbReference type="ARBA" id="ARBA00004141"/>
    </source>
</evidence>
<keyword evidence="3 10" id="KW-0813">Transport</keyword>
<keyword evidence="6" id="KW-0999">Mitochondrion inner membrane</keyword>
<keyword evidence="6" id="KW-0496">Mitochondrion</keyword>
<dbReference type="Pfam" id="PF00153">
    <property type="entry name" value="Mito_carr"/>
    <property type="match status" value="3"/>
</dbReference>
<evidence type="ECO:0000256" key="6">
    <source>
        <dbReference type="ARBA" id="ARBA00022792"/>
    </source>
</evidence>
<evidence type="ECO:0000256" key="3">
    <source>
        <dbReference type="ARBA" id="ARBA00022448"/>
    </source>
</evidence>